<dbReference type="EMBL" id="KN042430">
    <property type="protein sequence ID" value="KFH62781.1"/>
    <property type="molecule type" value="Genomic_DNA"/>
</dbReference>
<evidence type="ECO:0000313" key="2">
    <source>
        <dbReference type="Proteomes" id="UP000243308"/>
    </source>
</evidence>
<organism evidence="1 2">
    <name type="scientific">Podila verticillata NRRL 6337</name>
    <dbReference type="NCBI Taxonomy" id="1069443"/>
    <lineage>
        <taxon>Eukaryota</taxon>
        <taxon>Fungi</taxon>
        <taxon>Fungi incertae sedis</taxon>
        <taxon>Mucoromycota</taxon>
        <taxon>Mortierellomycotina</taxon>
        <taxon>Mortierellomycetes</taxon>
        <taxon>Mortierellales</taxon>
        <taxon>Mortierellaceae</taxon>
        <taxon>Podila</taxon>
    </lineage>
</organism>
<accession>A0A086TLF4</accession>
<dbReference type="Proteomes" id="UP000243308">
    <property type="component" value="Unassembled WGS sequence"/>
</dbReference>
<keyword evidence="2" id="KW-1185">Reference proteome</keyword>
<name>A0A086TLF4_9FUNG</name>
<evidence type="ECO:0000313" key="1">
    <source>
        <dbReference type="EMBL" id="KFH62781.1"/>
    </source>
</evidence>
<dbReference type="OrthoDB" id="2328643at2759"/>
<protein>
    <submittedName>
        <fullName evidence="1">Uncharacterized protein</fullName>
    </submittedName>
</protein>
<gene>
    <name evidence="1" type="ORF">MVEG_11307</name>
</gene>
<reference evidence="1 2" key="1">
    <citation type="submission" date="2011-02" db="EMBL/GenBank/DDBJ databases">
        <title>The Genome Sequence of Mortierella verticillata NRRL 6337.</title>
        <authorList>
            <consortium name="The Broad Institute Genome Sequencing Platform"/>
            <person name="Russ C."/>
            <person name="Cuomo C."/>
            <person name="Burger G."/>
            <person name="Gray M.W."/>
            <person name="Holland P.W.H."/>
            <person name="King N."/>
            <person name="Lang F.B.F."/>
            <person name="Roger A.J."/>
            <person name="Ruiz-Trillo I."/>
            <person name="Young S.K."/>
            <person name="Zeng Q."/>
            <person name="Gargeya S."/>
            <person name="Alvarado L."/>
            <person name="Berlin A."/>
            <person name="Chapman S.B."/>
            <person name="Chen Z."/>
            <person name="Freedman E."/>
            <person name="Gellesch M."/>
            <person name="Goldberg J."/>
            <person name="Griggs A."/>
            <person name="Gujja S."/>
            <person name="Heilman E."/>
            <person name="Heiman D."/>
            <person name="Howarth C."/>
            <person name="Mehta T."/>
            <person name="Neiman D."/>
            <person name="Pearson M."/>
            <person name="Roberts A."/>
            <person name="Saif S."/>
            <person name="Shea T."/>
            <person name="Shenoy N."/>
            <person name="Sisk P."/>
            <person name="Stolte C."/>
            <person name="Sykes S."/>
            <person name="White J."/>
            <person name="Yandava C."/>
            <person name="Haas B."/>
            <person name="Nusbaum C."/>
            <person name="Birren B."/>
        </authorList>
    </citation>
    <scope>NUCLEOTIDE SEQUENCE [LARGE SCALE GENOMIC DNA]</scope>
    <source>
        <strain evidence="1 2">NRRL 6337</strain>
    </source>
</reference>
<sequence>MNDVDRHPSCVHSLTHHNSMSMSSDQAGACSCEECGPYKMPITNPFSEQASVLQGTSYNTTMSNTNNRSMGSNATSMSPPTTYLARRPSTNLAGATNMAAGGQGSAGATSPRMAPAGFVSPVSMGHLHQRRSSCEYSNAERVFMQHSTACDCRGSGVGCGCSFTCDC</sequence>
<dbReference type="AlphaFoldDB" id="A0A086TLF4"/>
<proteinExistence type="predicted"/>